<dbReference type="InterPro" id="IPR011650">
    <property type="entry name" value="Peptidase_M20_dimer"/>
</dbReference>
<reference evidence="4" key="1">
    <citation type="submission" date="2021-09" db="EMBL/GenBank/DDBJ databases">
        <authorList>
            <person name="Smyrli M."/>
        </authorList>
    </citation>
    <scope>NUCLEOTIDE SEQUENCE</scope>
    <source>
        <strain evidence="4">LAR25</strain>
    </source>
</reference>
<dbReference type="Gene3D" id="3.30.70.360">
    <property type="match status" value="1"/>
</dbReference>
<evidence type="ECO:0000256" key="1">
    <source>
        <dbReference type="ARBA" id="ARBA00022801"/>
    </source>
</evidence>
<keyword evidence="5" id="KW-1185">Reference proteome</keyword>
<dbReference type="GO" id="GO:0046872">
    <property type="term" value="F:metal ion binding"/>
    <property type="evidence" value="ECO:0007669"/>
    <property type="project" value="UniProtKB-KW"/>
</dbReference>
<dbReference type="Gene3D" id="3.40.630.10">
    <property type="entry name" value="Zn peptidases"/>
    <property type="match status" value="1"/>
</dbReference>
<feature type="binding site" evidence="2">
    <location>
        <position position="97"/>
    </location>
    <ligand>
        <name>Mn(2+)</name>
        <dbReference type="ChEBI" id="CHEBI:29035"/>
        <label>2</label>
    </ligand>
</feature>
<keyword evidence="2" id="KW-0479">Metal-binding</keyword>
<accession>A0A9X4ES63</accession>
<evidence type="ECO:0000313" key="4">
    <source>
        <dbReference type="EMBL" id="MDE1205726.1"/>
    </source>
</evidence>
<dbReference type="PANTHER" id="PTHR11014:SF169">
    <property type="entry name" value="CLAN MH, FAMILY M20, PEPTIDASE T-LIKE METALLOPEPTIDASE"/>
    <property type="match status" value="1"/>
</dbReference>
<proteinExistence type="predicted"/>
<evidence type="ECO:0000259" key="3">
    <source>
        <dbReference type="Pfam" id="PF07687"/>
    </source>
</evidence>
<protein>
    <submittedName>
        <fullName evidence="4">Amidohydrolase</fullName>
    </submittedName>
</protein>
<dbReference type="GO" id="GO:0016787">
    <property type="term" value="F:hydrolase activity"/>
    <property type="evidence" value="ECO:0007669"/>
    <property type="project" value="UniProtKB-KW"/>
</dbReference>
<dbReference type="InterPro" id="IPR017439">
    <property type="entry name" value="Amidohydrolase"/>
</dbReference>
<comment type="caution">
    <text evidence="4">The sequence shown here is derived from an EMBL/GenBank/DDBJ whole genome shotgun (WGS) entry which is preliminary data.</text>
</comment>
<keyword evidence="1" id="KW-0378">Hydrolase</keyword>
<keyword evidence="2" id="KW-0464">Manganese</keyword>
<evidence type="ECO:0000313" key="5">
    <source>
        <dbReference type="Proteomes" id="UP001149303"/>
    </source>
</evidence>
<feature type="binding site" evidence="2">
    <location>
        <position position="156"/>
    </location>
    <ligand>
        <name>Mn(2+)</name>
        <dbReference type="ChEBI" id="CHEBI:29035"/>
        <label>2</label>
    </ligand>
</feature>
<gene>
    <name evidence="4" type="ORF">LCI24_02855</name>
</gene>
<dbReference type="PIRSF" id="PIRSF005962">
    <property type="entry name" value="Pept_M20D_amidohydro"/>
    <property type="match status" value="1"/>
</dbReference>
<sequence>MESLKDTLEKIRKELHKFPEVSEEEYETKKRIQAFLKKHTSCDVLPVAKTGLLAIFNGNKEGKTVMLRADIDALPIQEVNSFEHKSLNEGVSHKCGHDGHTAILLGVAKLLTENPLSKGKVVLLFQPSEENGRGAQSVLEDSSFKQLNIDYAFALHNLPGFTKQEIVVKENEFTSNVKSVVITLEGKTAHAAEPEKGYNPANAIVEILHFVRQETKNIPEDSDFFLATPVHVTMGEKAYGVSAGYGEVHLTLRSWSTSLMKEKQNNLEQLLQKLEEKERLSINTSWFEEFYANKNNKEAVEYIKKAAKKQDLSINEINTPFKWGEDFGLFTQQFKGAIFGLGAGKDTPALHNPDYDFPDEITVTGAQLFYNILKEIQ</sequence>
<feature type="domain" description="Peptidase M20 dimerisation" evidence="3">
    <location>
        <begin position="176"/>
        <end position="276"/>
    </location>
</feature>
<organism evidence="4 5">
    <name type="scientific">Tenacibaculum larymnensis</name>
    <dbReference type="NCBI Taxonomy" id="2878201"/>
    <lineage>
        <taxon>Bacteria</taxon>
        <taxon>Pseudomonadati</taxon>
        <taxon>Bacteroidota</taxon>
        <taxon>Flavobacteriia</taxon>
        <taxon>Flavobacteriales</taxon>
        <taxon>Flavobacteriaceae</taxon>
        <taxon>Tenacibaculum</taxon>
    </lineage>
</organism>
<evidence type="ECO:0000256" key="2">
    <source>
        <dbReference type="PIRSR" id="PIRSR005962-1"/>
    </source>
</evidence>
<dbReference type="InterPro" id="IPR002933">
    <property type="entry name" value="Peptidase_M20"/>
</dbReference>
<dbReference type="Pfam" id="PF07687">
    <property type="entry name" value="M20_dimer"/>
    <property type="match status" value="1"/>
</dbReference>
<dbReference type="Pfam" id="PF01546">
    <property type="entry name" value="Peptidase_M20"/>
    <property type="match status" value="1"/>
</dbReference>
<dbReference type="RefSeq" id="WP_274639078.1">
    <property type="nucleotide sequence ID" value="NZ_JAIWJY010000002.1"/>
</dbReference>
<dbReference type="SUPFAM" id="SSF53187">
    <property type="entry name" value="Zn-dependent exopeptidases"/>
    <property type="match status" value="1"/>
</dbReference>
<dbReference type="EMBL" id="JAIWJY010000002">
    <property type="protein sequence ID" value="MDE1205726.1"/>
    <property type="molecule type" value="Genomic_DNA"/>
</dbReference>
<feature type="binding site" evidence="2">
    <location>
        <position position="130"/>
    </location>
    <ligand>
        <name>Mn(2+)</name>
        <dbReference type="ChEBI" id="CHEBI:29035"/>
        <label>2</label>
    </ligand>
</feature>
<dbReference type="PANTHER" id="PTHR11014">
    <property type="entry name" value="PEPTIDASE M20 FAMILY MEMBER"/>
    <property type="match status" value="1"/>
</dbReference>
<dbReference type="InterPro" id="IPR036264">
    <property type="entry name" value="Bact_exopeptidase_dim_dom"/>
</dbReference>
<feature type="binding site" evidence="2">
    <location>
        <position position="351"/>
    </location>
    <ligand>
        <name>Mn(2+)</name>
        <dbReference type="ChEBI" id="CHEBI:29035"/>
        <label>2</label>
    </ligand>
</feature>
<name>A0A9X4ES63_9FLAO</name>
<feature type="binding site" evidence="2">
    <location>
        <position position="95"/>
    </location>
    <ligand>
        <name>Mn(2+)</name>
        <dbReference type="ChEBI" id="CHEBI:29035"/>
        <label>2</label>
    </ligand>
</feature>
<comment type="cofactor">
    <cofactor evidence="2">
        <name>Mn(2+)</name>
        <dbReference type="ChEBI" id="CHEBI:29035"/>
    </cofactor>
    <text evidence="2">The Mn(2+) ion enhances activity.</text>
</comment>
<dbReference type="SUPFAM" id="SSF55031">
    <property type="entry name" value="Bacterial exopeptidase dimerisation domain"/>
    <property type="match status" value="1"/>
</dbReference>
<dbReference type="NCBIfam" id="TIGR01891">
    <property type="entry name" value="amidohydrolases"/>
    <property type="match status" value="1"/>
</dbReference>
<dbReference type="Proteomes" id="UP001149303">
    <property type="component" value="Unassembled WGS sequence"/>
</dbReference>
<dbReference type="AlphaFoldDB" id="A0A9X4ES63"/>